<dbReference type="OrthoDB" id="1121686at2"/>
<dbReference type="SUPFAM" id="SSF47336">
    <property type="entry name" value="ACP-like"/>
    <property type="match status" value="1"/>
</dbReference>
<dbReference type="Proteomes" id="UP000244956">
    <property type="component" value="Unassembled WGS sequence"/>
</dbReference>
<reference evidence="1 2" key="1">
    <citation type="submission" date="2018-05" db="EMBL/GenBank/DDBJ databases">
        <title>Marinilabilia rubrum sp. nov., isolated from saltern sediment.</title>
        <authorList>
            <person name="Zhang R."/>
        </authorList>
    </citation>
    <scope>NUCLEOTIDE SEQUENCE [LARGE SCALE GENOMIC DNA]</scope>
    <source>
        <strain evidence="1 2">WTE16</strain>
    </source>
</reference>
<accession>A0A2U2B6G1</accession>
<name>A0A2U2B6G1_9BACT</name>
<evidence type="ECO:0000313" key="1">
    <source>
        <dbReference type="EMBL" id="PWD98661.1"/>
    </source>
</evidence>
<dbReference type="Gene3D" id="1.10.1200.10">
    <property type="entry name" value="ACP-like"/>
    <property type="match status" value="1"/>
</dbReference>
<evidence type="ECO:0000313" key="2">
    <source>
        <dbReference type="Proteomes" id="UP000244956"/>
    </source>
</evidence>
<comment type="caution">
    <text evidence="1">The sequence shown here is derived from an EMBL/GenBank/DDBJ whole genome shotgun (WGS) entry which is preliminary data.</text>
</comment>
<gene>
    <name evidence="1" type="ORF">DDZ16_14465</name>
</gene>
<dbReference type="RefSeq" id="WP_109265195.1">
    <property type="nucleotide sequence ID" value="NZ_QEWP01000012.1"/>
</dbReference>
<keyword evidence="2" id="KW-1185">Reference proteome</keyword>
<protein>
    <submittedName>
        <fullName evidence="1">Acyl carrier protein</fullName>
    </submittedName>
</protein>
<dbReference type="EMBL" id="QEWP01000012">
    <property type="protein sequence ID" value="PWD98661.1"/>
    <property type="molecule type" value="Genomic_DNA"/>
</dbReference>
<dbReference type="AlphaFoldDB" id="A0A2U2B6G1"/>
<organism evidence="1 2">
    <name type="scientific">Marinilabilia rubra</name>
    <dbReference type="NCBI Taxonomy" id="2162893"/>
    <lineage>
        <taxon>Bacteria</taxon>
        <taxon>Pseudomonadati</taxon>
        <taxon>Bacteroidota</taxon>
        <taxon>Bacteroidia</taxon>
        <taxon>Marinilabiliales</taxon>
        <taxon>Marinilabiliaceae</taxon>
        <taxon>Marinilabilia</taxon>
    </lineage>
</organism>
<dbReference type="InterPro" id="IPR036736">
    <property type="entry name" value="ACP-like_sf"/>
</dbReference>
<proteinExistence type="predicted"/>
<sequence>MNARSIRRNLYKVFRQTGIPRNAIDEKASLTEDLFMDDIDMACFLFYLETRFKVEVKSDELPNLKSVGSTINYLQQHCA</sequence>